<dbReference type="GeneID" id="78821513"/>
<keyword evidence="1" id="KW-0472">Membrane</keyword>
<evidence type="ECO:0000256" key="1">
    <source>
        <dbReference type="SAM" id="Phobius"/>
    </source>
</evidence>
<comment type="caution">
    <text evidence="2">The sequence shown here is derived from an EMBL/GenBank/DDBJ whole genome shotgun (WGS) entry which is preliminary data.</text>
</comment>
<accession>A0ABD5YA68</accession>
<keyword evidence="1" id="KW-0812">Transmembrane</keyword>
<dbReference type="EMBL" id="JBHTAS010000001">
    <property type="protein sequence ID" value="MFC7141204.1"/>
    <property type="molecule type" value="Genomic_DNA"/>
</dbReference>
<dbReference type="AlphaFoldDB" id="A0ABD5YA68"/>
<reference evidence="2 3" key="1">
    <citation type="journal article" date="2019" name="Int. J. Syst. Evol. Microbiol.">
        <title>The Global Catalogue of Microorganisms (GCM) 10K type strain sequencing project: providing services to taxonomists for standard genome sequencing and annotation.</title>
        <authorList>
            <consortium name="The Broad Institute Genomics Platform"/>
            <consortium name="The Broad Institute Genome Sequencing Center for Infectious Disease"/>
            <person name="Wu L."/>
            <person name="Ma J."/>
        </authorList>
    </citation>
    <scope>NUCLEOTIDE SEQUENCE [LARGE SCALE GENOMIC DNA]</scope>
    <source>
        <strain evidence="2 3">XZYJT29</strain>
    </source>
</reference>
<feature type="transmembrane region" description="Helical" evidence="1">
    <location>
        <begin position="114"/>
        <end position="136"/>
    </location>
</feature>
<evidence type="ECO:0000313" key="2">
    <source>
        <dbReference type="EMBL" id="MFC7141204.1"/>
    </source>
</evidence>
<dbReference type="Proteomes" id="UP001596432">
    <property type="component" value="Unassembled WGS sequence"/>
</dbReference>
<sequence>MSGIEYDAPGVESTASRSVSRIAGIGAGLVALNIVFMLVLSETPVAPLGAALFSNFFIGIATFAVTVGGGYWLANTGIEKGSMGLAGVGVALSQFGYALIGSAILVRVPSSTKVTALGITAVVTGIITAVVAVVVFKTDHSFERWQMYSWVCFGGGFVVGAIGFFVNPMLMLVAGALFLIGFIVDLTYEIWAVRESKYGDLRSAIGIYIAVMGVFIHILQLVLRVLEMLDA</sequence>
<keyword evidence="1" id="KW-1133">Transmembrane helix</keyword>
<evidence type="ECO:0000313" key="3">
    <source>
        <dbReference type="Proteomes" id="UP001596432"/>
    </source>
</evidence>
<evidence type="ECO:0008006" key="4">
    <source>
        <dbReference type="Google" id="ProtNLM"/>
    </source>
</evidence>
<feature type="transmembrane region" description="Helical" evidence="1">
    <location>
        <begin position="52"/>
        <end position="73"/>
    </location>
</feature>
<proteinExistence type="predicted"/>
<feature type="transmembrane region" description="Helical" evidence="1">
    <location>
        <begin position="205"/>
        <end position="226"/>
    </location>
</feature>
<name>A0ABD5YA68_9EURY</name>
<feature type="transmembrane region" description="Helical" evidence="1">
    <location>
        <begin position="172"/>
        <end position="193"/>
    </location>
</feature>
<dbReference type="RefSeq" id="WP_274322292.1">
    <property type="nucleotide sequence ID" value="NZ_CP118158.1"/>
</dbReference>
<protein>
    <recommendedName>
        <fullName evidence="4">Bax inhibitor-1/YccA family protein</fullName>
    </recommendedName>
</protein>
<gene>
    <name evidence="2" type="ORF">ACFQMA_15370</name>
</gene>
<feature type="transmembrane region" description="Helical" evidence="1">
    <location>
        <begin position="85"/>
        <end position="108"/>
    </location>
</feature>
<keyword evidence="3" id="KW-1185">Reference proteome</keyword>
<organism evidence="2 3">
    <name type="scientific">Halosimplex aquaticum</name>
    <dbReference type="NCBI Taxonomy" id="3026162"/>
    <lineage>
        <taxon>Archaea</taxon>
        <taxon>Methanobacteriati</taxon>
        <taxon>Methanobacteriota</taxon>
        <taxon>Stenosarchaea group</taxon>
        <taxon>Halobacteria</taxon>
        <taxon>Halobacteriales</taxon>
        <taxon>Haloarculaceae</taxon>
        <taxon>Halosimplex</taxon>
    </lineage>
</organism>
<feature type="transmembrane region" description="Helical" evidence="1">
    <location>
        <begin position="22"/>
        <end position="40"/>
    </location>
</feature>
<feature type="transmembrane region" description="Helical" evidence="1">
    <location>
        <begin position="148"/>
        <end position="166"/>
    </location>
</feature>